<dbReference type="Proteomes" id="UP000182761">
    <property type="component" value="Unassembled WGS sequence"/>
</dbReference>
<comment type="similarity">
    <text evidence="2 9">Belongs to the CN hydrolase family. Apolipoprotein N-acyltransferase subfamily.</text>
</comment>
<name>A0A0X3AND2_9FLAO</name>
<dbReference type="Gene3D" id="3.60.110.10">
    <property type="entry name" value="Carbon-nitrogen hydrolase"/>
    <property type="match status" value="1"/>
</dbReference>
<evidence type="ECO:0000256" key="7">
    <source>
        <dbReference type="ARBA" id="ARBA00023136"/>
    </source>
</evidence>
<evidence type="ECO:0000259" key="10">
    <source>
        <dbReference type="PROSITE" id="PS50263"/>
    </source>
</evidence>
<dbReference type="GO" id="GO:0005886">
    <property type="term" value="C:plasma membrane"/>
    <property type="evidence" value="ECO:0007669"/>
    <property type="project" value="UniProtKB-SubCell"/>
</dbReference>
<dbReference type="EC" id="2.3.1.269" evidence="9"/>
<dbReference type="PANTHER" id="PTHR38686">
    <property type="entry name" value="APOLIPOPROTEIN N-ACYLTRANSFERASE"/>
    <property type="match status" value="1"/>
</dbReference>
<keyword evidence="4 9" id="KW-0808">Transferase</keyword>
<evidence type="ECO:0000256" key="9">
    <source>
        <dbReference type="HAMAP-Rule" id="MF_01148"/>
    </source>
</evidence>
<dbReference type="PROSITE" id="PS50263">
    <property type="entry name" value="CN_HYDROLASE"/>
    <property type="match status" value="1"/>
</dbReference>
<evidence type="ECO:0000256" key="8">
    <source>
        <dbReference type="ARBA" id="ARBA00023315"/>
    </source>
</evidence>
<dbReference type="InterPro" id="IPR003010">
    <property type="entry name" value="C-N_Hydrolase"/>
</dbReference>
<feature type="transmembrane region" description="Helical" evidence="9">
    <location>
        <begin position="25"/>
        <end position="41"/>
    </location>
</feature>
<dbReference type="Pfam" id="PF20154">
    <property type="entry name" value="LNT_N"/>
    <property type="match status" value="1"/>
</dbReference>
<dbReference type="EMBL" id="FCOR01000004">
    <property type="protein sequence ID" value="CVK15890.1"/>
    <property type="molecule type" value="Genomic_DNA"/>
</dbReference>
<dbReference type="RefSeq" id="WP_055425115.1">
    <property type="nucleotide sequence ID" value="NZ_FCOR01000004.1"/>
</dbReference>
<dbReference type="NCBIfam" id="TIGR00546">
    <property type="entry name" value="lnt"/>
    <property type="match status" value="1"/>
</dbReference>
<dbReference type="HAMAP" id="MF_01148">
    <property type="entry name" value="Lnt"/>
    <property type="match status" value="1"/>
</dbReference>
<reference evidence="11 12" key="1">
    <citation type="submission" date="2016-01" db="EMBL/GenBank/DDBJ databases">
        <authorList>
            <person name="McClelland M."/>
            <person name="Jain A."/>
            <person name="Saraogi P."/>
            <person name="Mendelson R."/>
            <person name="Westerman R."/>
            <person name="SanMiguel P."/>
            <person name="Csonka L."/>
        </authorList>
    </citation>
    <scope>NUCLEOTIDE SEQUENCE [LARGE SCALE GENOMIC DNA]</scope>
    <source>
        <strain evidence="11 12">R-53146</strain>
    </source>
</reference>
<keyword evidence="11" id="KW-0449">Lipoprotein</keyword>
<organism evidence="11 12">
    <name type="scientific">Apibacter mensalis</name>
    <dbReference type="NCBI Taxonomy" id="1586267"/>
    <lineage>
        <taxon>Bacteria</taxon>
        <taxon>Pseudomonadati</taxon>
        <taxon>Bacteroidota</taxon>
        <taxon>Flavobacteriia</taxon>
        <taxon>Flavobacteriales</taxon>
        <taxon>Weeksellaceae</taxon>
        <taxon>Apibacter</taxon>
    </lineage>
</organism>
<dbReference type="GO" id="GO:0016410">
    <property type="term" value="F:N-acyltransferase activity"/>
    <property type="evidence" value="ECO:0007669"/>
    <property type="project" value="UniProtKB-UniRule"/>
</dbReference>
<comment type="pathway">
    <text evidence="9">Protein modification; lipoprotein biosynthesis (N-acyl transfer).</text>
</comment>
<evidence type="ECO:0000256" key="2">
    <source>
        <dbReference type="ARBA" id="ARBA00010065"/>
    </source>
</evidence>
<dbReference type="CDD" id="cd07571">
    <property type="entry name" value="ALP_N-acyl_transferase"/>
    <property type="match status" value="1"/>
</dbReference>
<evidence type="ECO:0000256" key="4">
    <source>
        <dbReference type="ARBA" id="ARBA00022679"/>
    </source>
</evidence>
<dbReference type="UniPathway" id="UPA00666"/>
<keyword evidence="12" id="KW-1185">Reference proteome</keyword>
<dbReference type="OrthoDB" id="9804277at2"/>
<protein>
    <recommendedName>
        <fullName evidence="9">Apolipoprotein N-acyltransferase</fullName>
        <shortName evidence="9">ALP N-acyltransferase</shortName>
        <ecNumber evidence="9">2.3.1.269</ecNumber>
    </recommendedName>
</protein>
<dbReference type="InterPro" id="IPR045378">
    <property type="entry name" value="LNT_N"/>
</dbReference>
<feature type="transmembrane region" description="Helical" evidence="9">
    <location>
        <begin position="53"/>
        <end position="72"/>
    </location>
</feature>
<comment type="function">
    <text evidence="9">Catalyzes the phospholipid dependent N-acylation of the N-terminal cysteine of apolipoprotein, the last step in lipoprotein maturation.</text>
</comment>
<dbReference type="InterPro" id="IPR036526">
    <property type="entry name" value="C-N_Hydrolase_sf"/>
</dbReference>
<dbReference type="PANTHER" id="PTHR38686:SF1">
    <property type="entry name" value="APOLIPOPROTEIN N-ACYLTRANSFERASE"/>
    <property type="match status" value="1"/>
</dbReference>
<proteinExistence type="inferred from homology"/>
<keyword evidence="5 9" id="KW-0812">Transmembrane</keyword>
<evidence type="ECO:0000313" key="11">
    <source>
        <dbReference type="EMBL" id="CVK15890.1"/>
    </source>
</evidence>
<keyword evidence="7 9" id="KW-0472">Membrane</keyword>
<comment type="subcellular location">
    <subcellularLocation>
        <location evidence="1 9">Cell membrane</location>
        <topology evidence="1 9">Multi-pass membrane protein</topology>
    </subcellularLocation>
</comment>
<evidence type="ECO:0000256" key="5">
    <source>
        <dbReference type="ARBA" id="ARBA00022692"/>
    </source>
</evidence>
<feature type="transmembrane region" description="Helical" evidence="9">
    <location>
        <begin position="84"/>
        <end position="105"/>
    </location>
</feature>
<sequence>MKRFILAIVSGLLLALSWPTYGFPFLLFIAFVPLLLVEHEITVKKEKFSAWKVLGLSYLAFFLWNGVATQWLHFAQNPDGSNSWMAFLFPLFVNSLLMAVVFTFFHFIKRKTGTRCGIVFFPTVWICFEKFHLNWEMSWPWLNLGNAFANYPEIIQWYEVTGTLGGTLWVLLINLIFFYYIRAFQVTRSKTYIWKSLCYSLAAIGIPIAISFLRYQSYPKKTLKKIEVVLAQPALDPYTDKYNWDGSVILKELLRTIEKDITPNTQFVVAPETAFPGNGFVLVNNLENDYYIAQIKEWLKKYPRLSLVSGVSLAEYFAHQQTSTARYLERHNQWIDLYNSAVQVNLSDPVQYYNKSKLVVGVEHFPYAAILKPIIGKYMMNFGGSMESLGVQKQPDIFINSKNPLKVAPIICYESIYGEYVGEFVKRGANAIFIMTNDSWWRDSQGHKQLLAYARLRAIETRRDIARSANSGISAFINQRGDIISELGYGKKGALKGEVNLNSELTIYVKYGDVIARLALLLAGVILAYALSPTILNKININTVKRKTDLKK</sequence>
<dbReference type="AlphaFoldDB" id="A0A0X3AND2"/>
<dbReference type="InterPro" id="IPR004563">
    <property type="entry name" value="Apolipo_AcylTrfase"/>
</dbReference>
<feature type="transmembrane region" description="Helical" evidence="9">
    <location>
        <begin position="192"/>
        <end position="213"/>
    </location>
</feature>
<keyword evidence="3 9" id="KW-1003">Cell membrane</keyword>
<feature type="transmembrane region" description="Helical" evidence="9">
    <location>
        <begin position="514"/>
        <end position="536"/>
    </location>
</feature>
<dbReference type="STRING" id="1586267.GCA_001418685_00724"/>
<gene>
    <name evidence="9" type="primary">lnt</name>
    <name evidence="11" type="ORF">Ga0061079_1047</name>
</gene>
<feature type="transmembrane region" description="Helical" evidence="9">
    <location>
        <begin position="155"/>
        <end position="180"/>
    </location>
</feature>
<feature type="domain" description="CN hydrolase" evidence="10">
    <location>
        <begin position="226"/>
        <end position="501"/>
    </location>
</feature>
<feature type="transmembrane region" description="Helical" evidence="9">
    <location>
        <begin position="117"/>
        <end position="135"/>
    </location>
</feature>
<dbReference type="Pfam" id="PF00795">
    <property type="entry name" value="CN_hydrolase"/>
    <property type="match status" value="1"/>
</dbReference>
<keyword evidence="6 9" id="KW-1133">Transmembrane helix</keyword>
<evidence type="ECO:0000256" key="3">
    <source>
        <dbReference type="ARBA" id="ARBA00022475"/>
    </source>
</evidence>
<keyword evidence="8 9" id="KW-0012">Acyltransferase</keyword>
<accession>A0A0X3AND2</accession>
<evidence type="ECO:0000256" key="1">
    <source>
        <dbReference type="ARBA" id="ARBA00004651"/>
    </source>
</evidence>
<dbReference type="GO" id="GO:0042158">
    <property type="term" value="P:lipoprotein biosynthetic process"/>
    <property type="evidence" value="ECO:0007669"/>
    <property type="project" value="UniProtKB-UniRule"/>
</dbReference>
<evidence type="ECO:0000313" key="12">
    <source>
        <dbReference type="Proteomes" id="UP000182761"/>
    </source>
</evidence>
<dbReference type="SUPFAM" id="SSF56317">
    <property type="entry name" value="Carbon-nitrogen hydrolase"/>
    <property type="match status" value="1"/>
</dbReference>
<evidence type="ECO:0000256" key="6">
    <source>
        <dbReference type="ARBA" id="ARBA00022989"/>
    </source>
</evidence>
<comment type="catalytic activity">
    <reaction evidence="9">
        <text>N-terminal S-1,2-diacyl-sn-glyceryl-L-cysteinyl-[lipoprotein] + a glycerophospholipid = N-acyl-S-1,2-diacyl-sn-glyceryl-L-cysteinyl-[lipoprotein] + a 2-acyl-sn-glycero-3-phospholipid + H(+)</text>
        <dbReference type="Rhea" id="RHEA:48228"/>
        <dbReference type="Rhea" id="RHEA-COMP:14681"/>
        <dbReference type="Rhea" id="RHEA-COMP:14684"/>
        <dbReference type="ChEBI" id="CHEBI:15378"/>
        <dbReference type="ChEBI" id="CHEBI:136912"/>
        <dbReference type="ChEBI" id="CHEBI:140656"/>
        <dbReference type="ChEBI" id="CHEBI:140657"/>
        <dbReference type="ChEBI" id="CHEBI:140660"/>
        <dbReference type="EC" id="2.3.1.269"/>
    </reaction>
</comment>